<dbReference type="OrthoDB" id="5968139at2759"/>
<dbReference type="SMART" id="SM00382">
    <property type="entry name" value="AAA"/>
    <property type="match status" value="1"/>
</dbReference>
<dbReference type="PROSITE" id="PS50893">
    <property type="entry name" value="ABC_TRANSPORTER_2"/>
    <property type="match status" value="1"/>
</dbReference>
<comment type="similarity">
    <text evidence="2">Belongs to the ABC transporter superfamily. ABCG family. Eye pigment precursor importer (TC 3.A.1.204) subfamily.</text>
</comment>
<accession>A0A7M5V971</accession>
<dbReference type="GO" id="GO:0140359">
    <property type="term" value="F:ABC-type transporter activity"/>
    <property type="evidence" value="ECO:0007669"/>
    <property type="project" value="InterPro"/>
</dbReference>
<evidence type="ECO:0000313" key="14">
    <source>
        <dbReference type="EnsemblMetazoa" id="CLYHEMP005941.1"/>
    </source>
</evidence>
<reference evidence="14" key="1">
    <citation type="submission" date="2021-01" db="UniProtKB">
        <authorList>
            <consortium name="EnsemblMetazoa"/>
        </authorList>
    </citation>
    <scope>IDENTIFICATION</scope>
</reference>
<dbReference type="Pfam" id="PF01061">
    <property type="entry name" value="ABC2_membrane"/>
    <property type="match status" value="1"/>
</dbReference>
<dbReference type="InterPro" id="IPR050352">
    <property type="entry name" value="ABCG_transporters"/>
</dbReference>
<feature type="region of interest" description="Disordered" evidence="10">
    <location>
        <begin position="1620"/>
        <end position="1641"/>
    </location>
</feature>
<keyword evidence="7" id="KW-0067">ATP-binding</keyword>
<dbReference type="Pfam" id="PF03283">
    <property type="entry name" value="PAE"/>
    <property type="match status" value="1"/>
</dbReference>
<dbReference type="EnsemblMetazoa" id="CLYHEMT005941.1">
    <property type="protein sequence ID" value="CLYHEMP005941.1"/>
    <property type="gene ID" value="CLYHEMG005941"/>
</dbReference>
<evidence type="ECO:0000256" key="9">
    <source>
        <dbReference type="ARBA" id="ARBA00023136"/>
    </source>
</evidence>
<feature type="compositionally biased region" description="Low complexity" evidence="10">
    <location>
        <begin position="1632"/>
        <end position="1641"/>
    </location>
</feature>
<dbReference type="InterPro" id="IPR027417">
    <property type="entry name" value="P-loop_NTPase"/>
</dbReference>
<feature type="compositionally biased region" description="Acidic residues" evidence="10">
    <location>
        <begin position="1223"/>
        <end position="1242"/>
    </location>
</feature>
<feature type="compositionally biased region" description="Low complexity" evidence="10">
    <location>
        <begin position="1367"/>
        <end position="1378"/>
    </location>
</feature>
<comment type="similarity">
    <text evidence="3">Belongs to the pectinacetylesterase family. Notum subfamily.</text>
</comment>
<dbReference type="InterPro" id="IPR004963">
    <property type="entry name" value="PAE/NOTUM"/>
</dbReference>
<sequence>MALTSQHLTLRGLILVFFCLPMTVFSQESQSLYLHKVSNISTGALCNDGTPAIYYLHNNMNSSKWMIYLEGGGGCNSESDCRDRFKKTPYFMSSKSYPKEIRTKTIMSDEEFGDYNKVILVYCSSDLWLGNDLIPTTNLATKNKTGTTKKATFVFRGAVIFSTILMELLSKGLANATDVMLIGQSAGGIGAINHLDFISSVLPKDTCKLTLVLDSAWFIDFENYFRNQFGEGFGKTTGILERPSCRDISWGFPCCFSIFCMMSNSYLPPDIPIFLMQSKYDIYVLFQRLLQQNKHLDNVLQSNDILLKVHSYGGRMQQSLDIVDSRPNLNYISTSCFQHGYLVSSTLWDTVYKREIELNFPSVRFKHVMNDSYWSEIKIGNQSVKNIFMSWFRKDRNRNGTFASFADQSSIKINDICSHAQCNPTCPQLIHYDTYDARWSFWKKVILIAFVLFITIGCLVTKCLWIIQHRNLKQTQALYLNANYEGSDLYGKVMCLPTCPPHSAIGISCSELDYDISNFPNYETGTLLRKRKSVAAVDTTKMRVRKRSSYAMNKKIIKGVTAYFNPGQLVAIMGPSGSGKTTLLDVITARKHFEEAESNIFINGLPADETREWFIKNSGYVLQLATPYHEELTVRQNLTYSAMMRLPMKMKMQDKMWRVEQVLGQCGLYDVADVVVGDNSFTGGGLSGGQKRRLCIALQLLDLPSVIFLDEPTSGLDSASSLELLETLHSLTLSGRLVVVTIHQPRIEIFHMFDAILLLCEGQVAYFGSPIIAPTMIAEALKDSGQTFDASNPADSIMDVLTNPEAQKSILDYYLQSGEIQAINRAIARARRHPQKTLSMKFQKQTSSIQNRLLALDGRTSASQTLSQSFYFPLIYLLYGLALGTCYWKTHKGVLLMSCYMVFSCASQLFLASVIHGHLHKAFALFELEKADGIGHSTELILHVFIRTFSKSSIPLIMSCAIIYLCSIQDYVLWKFCLTTLIHLQLNQAWIAIIVFTACCTPRYSTLVSPLLSAVAGFAGGFLVPEPQMPWIYYWLFYINPTHWAYSGMMKVLITDVTFQCKWDSPLECQTTTGIVVLSEFGFSERNPYVSMFILLVMLITFLLASVVVLEIKYSKRKWDKRKKNYWQAITQSIRSCYNSLFENYYRKKREAEEEERNRLFKLVEHQYQYKGEHYAQTPQEGVNEKDGGRPKRPTYEPLKDHSQVDGEWVDRKRSNTVNSNDFNDETYDETENSSNDEDIDPTLELRQPRPKLSFQQNSFTSVLTKLQSGLTSKTNSFDNNNDSPSMNGDTVPFRSSAKKKRQWRKAFAQRRKTFTGFIEEGVEEESKPYSRWRPKSMLLPDRHHDINIDNKLHRTKSNMTEHSKLSRTNTISSSRTTVIERRKSEEQGDPPTASLSIIRRRPQPPDIVIDIERATIPEEAQVLDSQLTPQQTPKVSLISNNQSRPTSRPSSYVSMVKSNNHHKRKKKKDPKAKDTWSKYLDVHPKRHEVYCALNSIKKRLRGSGRGVRGALKKSESVHLQRKASILILDEKKDSMRTQLYGLQRTYTDDSDYSPTTMKRLLLLKSREKFIRKTEQNNAHIDEQPLAPLEETQVVPRSPKRRFTGDRALLERLSALSSQRNSARSSVGTTLSSKRSSKSNSAYNVLDSPVTEMIPVNNQTSAEIYNVLRKLHDIVLTNLKQMILIRIGLNRD</sequence>
<comment type="subcellular location">
    <subcellularLocation>
        <location evidence="1">Membrane</location>
        <topology evidence="1">Multi-pass membrane protein</topology>
    </subcellularLocation>
</comment>
<feature type="compositionally biased region" description="Polar residues" evidence="10">
    <location>
        <begin position="1274"/>
        <end position="1289"/>
    </location>
</feature>
<feature type="signal peptide" evidence="12">
    <location>
        <begin position="1"/>
        <end position="26"/>
    </location>
</feature>
<evidence type="ECO:0000256" key="2">
    <source>
        <dbReference type="ARBA" id="ARBA00005814"/>
    </source>
</evidence>
<feature type="transmembrane region" description="Helical" evidence="11">
    <location>
        <begin position="900"/>
        <end position="920"/>
    </location>
</feature>
<dbReference type="Gene3D" id="3.40.50.300">
    <property type="entry name" value="P-loop containing nucleotide triphosphate hydrolases"/>
    <property type="match status" value="1"/>
</dbReference>
<dbReference type="GO" id="GO:0016020">
    <property type="term" value="C:membrane"/>
    <property type="evidence" value="ECO:0007669"/>
    <property type="project" value="UniProtKB-SubCell"/>
</dbReference>
<feature type="transmembrane region" description="Helical" evidence="11">
    <location>
        <begin position="445"/>
        <end position="467"/>
    </location>
</feature>
<evidence type="ECO:0000256" key="11">
    <source>
        <dbReference type="SAM" id="Phobius"/>
    </source>
</evidence>
<keyword evidence="4" id="KW-0813">Transport</keyword>
<dbReference type="RefSeq" id="XP_066935284.1">
    <property type="nucleotide sequence ID" value="XM_067079183.1"/>
</dbReference>
<evidence type="ECO:0000256" key="4">
    <source>
        <dbReference type="ARBA" id="ARBA00022448"/>
    </source>
</evidence>
<feature type="transmembrane region" description="Helical" evidence="11">
    <location>
        <begin position="1031"/>
        <end position="1049"/>
    </location>
</feature>
<evidence type="ECO:0000256" key="12">
    <source>
        <dbReference type="SAM" id="SignalP"/>
    </source>
</evidence>
<evidence type="ECO:0000256" key="8">
    <source>
        <dbReference type="ARBA" id="ARBA00022989"/>
    </source>
</evidence>
<feature type="compositionally biased region" description="Polar residues" evidence="10">
    <location>
        <begin position="1424"/>
        <end position="1454"/>
    </location>
</feature>
<dbReference type="InterPro" id="IPR003439">
    <property type="entry name" value="ABC_transporter-like_ATP-bd"/>
</dbReference>
<dbReference type="InterPro" id="IPR017871">
    <property type="entry name" value="ABC_transporter-like_CS"/>
</dbReference>
<keyword evidence="5 11" id="KW-0812">Transmembrane</keyword>
<feature type="transmembrane region" description="Helical" evidence="11">
    <location>
        <begin position="940"/>
        <end position="965"/>
    </location>
</feature>
<dbReference type="GeneID" id="136822874"/>
<dbReference type="GO" id="GO:0016887">
    <property type="term" value="F:ATP hydrolysis activity"/>
    <property type="evidence" value="ECO:0007669"/>
    <property type="project" value="InterPro"/>
</dbReference>
<feature type="compositionally biased region" description="Basic residues" evidence="10">
    <location>
        <begin position="1460"/>
        <end position="1471"/>
    </location>
</feature>
<feature type="compositionally biased region" description="Basic and acidic residues" evidence="10">
    <location>
        <begin position="1183"/>
        <end position="1214"/>
    </location>
</feature>
<feature type="domain" description="ABC transporter" evidence="13">
    <location>
        <begin position="542"/>
        <end position="786"/>
    </location>
</feature>
<feature type="region of interest" description="Disordered" evidence="10">
    <location>
        <begin position="1424"/>
        <end position="1475"/>
    </location>
</feature>
<dbReference type="PROSITE" id="PS00211">
    <property type="entry name" value="ABC_TRANSPORTER_1"/>
    <property type="match status" value="1"/>
</dbReference>
<evidence type="ECO:0000259" key="13">
    <source>
        <dbReference type="PROSITE" id="PS50893"/>
    </source>
</evidence>
<evidence type="ECO:0000256" key="7">
    <source>
        <dbReference type="ARBA" id="ARBA00022840"/>
    </source>
</evidence>
<feature type="transmembrane region" description="Helical" evidence="11">
    <location>
        <begin position="1089"/>
        <end position="1112"/>
    </location>
</feature>
<dbReference type="SUPFAM" id="SSF52540">
    <property type="entry name" value="P-loop containing nucleoside triphosphate hydrolases"/>
    <property type="match status" value="1"/>
</dbReference>
<feature type="region of interest" description="Disordered" evidence="10">
    <location>
        <begin position="1174"/>
        <end position="1243"/>
    </location>
</feature>
<evidence type="ECO:0000256" key="5">
    <source>
        <dbReference type="ARBA" id="ARBA00022692"/>
    </source>
</evidence>
<dbReference type="InterPro" id="IPR013525">
    <property type="entry name" value="ABC2_TM"/>
</dbReference>
<feature type="transmembrane region" description="Helical" evidence="11">
    <location>
        <begin position="870"/>
        <end position="888"/>
    </location>
</feature>
<feature type="compositionally biased region" description="Polar residues" evidence="10">
    <location>
        <begin position="1620"/>
        <end position="1631"/>
    </location>
</feature>
<proteinExistence type="inferred from homology"/>
<keyword evidence="8 11" id="KW-1133">Transmembrane helix</keyword>
<keyword evidence="15" id="KW-1185">Reference proteome</keyword>
<evidence type="ECO:0000313" key="15">
    <source>
        <dbReference type="Proteomes" id="UP000594262"/>
    </source>
</evidence>
<name>A0A7M5V971_9CNID</name>
<evidence type="ECO:0000256" key="6">
    <source>
        <dbReference type="ARBA" id="ARBA00022741"/>
    </source>
</evidence>
<dbReference type="Proteomes" id="UP000594262">
    <property type="component" value="Unplaced"/>
</dbReference>
<feature type="chain" id="PRO_5029654759" description="ABC transporter domain-containing protein" evidence="12">
    <location>
        <begin position="27"/>
        <end position="1692"/>
    </location>
</feature>
<evidence type="ECO:0000256" key="1">
    <source>
        <dbReference type="ARBA" id="ARBA00004141"/>
    </source>
</evidence>
<keyword evidence="12" id="KW-0732">Signal</keyword>
<keyword evidence="9 11" id="KW-0472">Membrane</keyword>
<dbReference type="PANTHER" id="PTHR48041:SF139">
    <property type="entry name" value="PROTEIN SCARLET"/>
    <property type="match status" value="1"/>
</dbReference>
<dbReference type="InterPro" id="IPR003593">
    <property type="entry name" value="AAA+_ATPase"/>
</dbReference>
<feature type="region of interest" description="Disordered" evidence="10">
    <location>
        <begin position="1274"/>
        <end position="1298"/>
    </location>
</feature>
<dbReference type="GO" id="GO:0005524">
    <property type="term" value="F:ATP binding"/>
    <property type="evidence" value="ECO:0007669"/>
    <property type="project" value="UniProtKB-KW"/>
</dbReference>
<dbReference type="PANTHER" id="PTHR48041">
    <property type="entry name" value="ABC TRANSPORTER G FAMILY MEMBER 28"/>
    <property type="match status" value="1"/>
</dbReference>
<organism evidence="14 15">
    <name type="scientific">Clytia hemisphaerica</name>
    <dbReference type="NCBI Taxonomy" id="252671"/>
    <lineage>
        <taxon>Eukaryota</taxon>
        <taxon>Metazoa</taxon>
        <taxon>Cnidaria</taxon>
        <taxon>Hydrozoa</taxon>
        <taxon>Hydroidolina</taxon>
        <taxon>Leptothecata</taxon>
        <taxon>Obeliida</taxon>
        <taxon>Clytiidae</taxon>
        <taxon>Clytia</taxon>
    </lineage>
</organism>
<evidence type="ECO:0000256" key="10">
    <source>
        <dbReference type="SAM" id="MobiDB-lite"/>
    </source>
</evidence>
<keyword evidence="6" id="KW-0547">Nucleotide-binding</keyword>
<protein>
    <recommendedName>
        <fullName evidence="13">ABC transporter domain-containing protein</fullName>
    </recommendedName>
</protein>
<dbReference type="Pfam" id="PF00005">
    <property type="entry name" value="ABC_tran"/>
    <property type="match status" value="1"/>
</dbReference>
<feature type="region of interest" description="Disordered" evidence="10">
    <location>
        <begin position="1360"/>
        <end position="1402"/>
    </location>
</feature>
<evidence type="ECO:0000256" key="3">
    <source>
        <dbReference type="ARBA" id="ARBA00010213"/>
    </source>
</evidence>